<evidence type="ECO:0000256" key="1">
    <source>
        <dbReference type="SAM" id="Phobius"/>
    </source>
</evidence>
<sequence length="52" mass="5809">MILDLWLIVNIAIGTSAGGLLLLLAFYALARYDDYHRERLIDRDLAGDGDDT</sequence>
<proteinExistence type="predicted"/>
<evidence type="ECO:0000313" key="3">
    <source>
        <dbReference type="Proteomes" id="UP000595001"/>
    </source>
</evidence>
<keyword evidence="1" id="KW-0812">Transmembrane</keyword>
<keyword evidence="1" id="KW-0472">Membrane</keyword>
<dbReference type="AlphaFoldDB" id="A0A7T3KWY1"/>
<feature type="transmembrane region" description="Helical" evidence="1">
    <location>
        <begin position="6"/>
        <end position="30"/>
    </location>
</feature>
<keyword evidence="3" id="KW-1185">Reference proteome</keyword>
<dbReference type="KEGG" id="hlt:I7X12_07845"/>
<dbReference type="Proteomes" id="UP000595001">
    <property type="component" value="Chromosome"/>
</dbReference>
<organism evidence="2 3">
    <name type="scientific">Halosimplex litoreum</name>
    <dbReference type="NCBI Taxonomy" id="1198301"/>
    <lineage>
        <taxon>Archaea</taxon>
        <taxon>Methanobacteriati</taxon>
        <taxon>Methanobacteriota</taxon>
        <taxon>Stenosarchaea group</taxon>
        <taxon>Halobacteria</taxon>
        <taxon>Halobacteriales</taxon>
        <taxon>Haloarculaceae</taxon>
        <taxon>Halosimplex</taxon>
    </lineage>
</organism>
<evidence type="ECO:0000313" key="2">
    <source>
        <dbReference type="EMBL" id="QPV64513.1"/>
    </source>
</evidence>
<keyword evidence="1" id="KW-1133">Transmembrane helix</keyword>
<accession>A0A7T3KWY1</accession>
<gene>
    <name evidence="2" type="ORF">I7X12_07845</name>
</gene>
<reference evidence="2 3" key="1">
    <citation type="submission" date="2020-12" db="EMBL/GenBank/DDBJ databases">
        <title>Halosimplex halophilum sp. nov. and Halosimplex salinum sp. nov., two new members of the genus Halosimplex.</title>
        <authorList>
            <person name="Cui H.L."/>
        </authorList>
    </citation>
    <scope>NUCLEOTIDE SEQUENCE [LARGE SCALE GENOMIC DNA]</scope>
    <source>
        <strain evidence="2 3">YGH94</strain>
    </source>
</reference>
<dbReference type="EMBL" id="CP065856">
    <property type="protein sequence ID" value="QPV64513.1"/>
    <property type="molecule type" value="Genomic_DNA"/>
</dbReference>
<name>A0A7T3KWY1_9EURY</name>
<dbReference type="GeneID" id="60588396"/>
<dbReference type="RefSeq" id="WP_198063282.1">
    <property type="nucleotide sequence ID" value="NZ_CP065856.1"/>
</dbReference>
<protein>
    <submittedName>
        <fullName evidence="2">Uncharacterized protein</fullName>
    </submittedName>
</protein>